<name>A0ABY7FXK7_MYAAR</name>
<dbReference type="EMBL" id="CP111025">
    <property type="protein sequence ID" value="WAR26938.1"/>
    <property type="molecule type" value="Genomic_DNA"/>
</dbReference>
<feature type="compositionally biased region" description="Acidic residues" evidence="1">
    <location>
        <begin position="45"/>
        <end position="65"/>
    </location>
</feature>
<dbReference type="SUPFAM" id="SSF55753">
    <property type="entry name" value="Actin depolymerizing proteins"/>
    <property type="match status" value="2"/>
</dbReference>
<feature type="domain" description="Gelsolin-like" evidence="2">
    <location>
        <begin position="85"/>
        <end position="110"/>
    </location>
</feature>
<proteinExistence type="predicted"/>
<dbReference type="Proteomes" id="UP001164746">
    <property type="component" value="Chromosome 14"/>
</dbReference>
<dbReference type="Pfam" id="PF00626">
    <property type="entry name" value="Gelsolin"/>
    <property type="match status" value="1"/>
</dbReference>
<evidence type="ECO:0000256" key="1">
    <source>
        <dbReference type="SAM" id="MobiDB-lite"/>
    </source>
</evidence>
<protein>
    <submittedName>
        <fullName evidence="3">GELS1-like protein</fullName>
    </submittedName>
</protein>
<dbReference type="Gene3D" id="3.40.20.10">
    <property type="entry name" value="Severin"/>
    <property type="match status" value="2"/>
</dbReference>
<evidence type="ECO:0000259" key="2">
    <source>
        <dbReference type="Pfam" id="PF00626"/>
    </source>
</evidence>
<dbReference type="InterPro" id="IPR007122">
    <property type="entry name" value="Villin/Gelsolin"/>
</dbReference>
<evidence type="ECO:0000313" key="4">
    <source>
        <dbReference type="Proteomes" id="UP001164746"/>
    </source>
</evidence>
<dbReference type="PANTHER" id="PTHR11977">
    <property type="entry name" value="VILLIN"/>
    <property type="match status" value="1"/>
</dbReference>
<organism evidence="3 4">
    <name type="scientific">Mya arenaria</name>
    <name type="common">Soft-shell clam</name>
    <dbReference type="NCBI Taxonomy" id="6604"/>
    <lineage>
        <taxon>Eukaryota</taxon>
        <taxon>Metazoa</taxon>
        <taxon>Spiralia</taxon>
        <taxon>Lophotrochozoa</taxon>
        <taxon>Mollusca</taxon>
        <taxon>Bivalvia</taxon>
        <taxon>Autobranchia</taxon>
        <taxon>Heteroconchia</taxon>
        <taxon>Euheterodonta</taxon>
        <taxon>Imparidentia</taxon>
        <taxon>Neoheterodontei</taxon>
        <taxon>Myida</taxon>
        <taxon>Myoidea</taxon>
        <taxon>Myidae</taxon>
        <taxon>Mya</taxon>
    </lineage>
</organism>
<accession>A0ABY7FXK7</accession>
<gene>
    <name evidence="3" type="ORF">MAR_012642</name>
</gene>
<keyword evidence="4" id="KW-1185">Reference proteome</keyword>
<reference evidence="3" key="1">
    <citation type="submission" date="2022-11" db="EMBL/GenBank/DDBJ databases">
        <title>Centuries of genome instability and evolution in soft-shell clam transmissible cancer (bioRxiv).</title>
        <authorList>
            <person name="Hart S.F.M."/>
            <person name="Yonemitsu M.A."/>
            <person name="Giersch R.M."/>
            <person name="Beal B.F."/>
            <person name="Arriagada G."/>
            <person name="Davis B.W."/>
            <person name="Ostrander E.A."/>
            <person name="Goff S.P."/>
            <person name="Metzger M.J."/>
        </authorList>
    </citation>
    <scope>NUCLEOTIDE SEQUENCE</scope>
    <source>
        <strain evidence="3">MELC-2E11</strain>
        <tissue evidence="3">Siphon/mantle</tissue>
    </source>
</reference>
<dbReference type="PANTHER" id="PTHR11977:SF130">
    <property type="entry name" value="SEVERIN"/>
    <property type="match status" value="1"/>
</dbReference>
<sequence>MFTSLVTSSNIYFSPQAAKAVAQIKSDRGRDIELVVLEEADTEPDDAFYGFLDEEGDDDEDDADPEGPPTLLKLSDADGSLDMQEDVFIVDTKKEVFVWVGKGASIDERRNGITYAHKAKKYDWKDSNMALFGSDTEKAVKKESAESEPAWAGSGEEPGVRVWRIEKFEVKDWPKEEYGNFYSGDSYIILNVSTD</sequence>
<dbReference type="InterPro" id="IPR029006">
    <property type="entry name" value="ADF-H/Gelsolin-like_dom_sf"/>
</dbReference>
<dbReference type="InterPro" id="IPR007123">
    <property type="entry name" value="Gelsolin-like_dom"/>
</dbReference>
<evidence type="ECO:0000313" key="3">
    <source>
        <dbReference type="EMBL" id="WAR26938.1"/>
    </source>
</evidence>
<feature type="region of interest" description="Disordered" evidence="1">
    <location>
        <begin position="45"/>
        <end position="76"/>
    </location>
</feature>